<gene>
    <name evidence="2" type="ORF">TrRE_jg9339</name>
</gene>
<protein>
    <submittedName>
        <fullName evidence="2">Uncharacterized protein</fullName>
    </submittedName>
</protein>
<dbReference type="Proteomes" id="UP001165082">
    <property type="component" value="Unassembled WGS sequence"/>
</dbReference>
<comment type="caution">
    <text evidence="2">The sequence shown here is derived from an EMBL/GenBank/DDBJ whole genome shotgun (WGS) entry which is preliminary data.</text>
</comment>
<proteinExistence type="predicted"/>
<accession>A0A9W7FEN2</accession>
<dbReference type="EMBL" id="BRXZ01000393">
    <property type="protein sequence ID" value="GMI10839.1"/>
    <property type="molecule type" value="Genomic_DNA"/>
</dbReference>
<organism evidence="2 3">
    <name type="scientific">Triparma retinervis</name>
    <dbReference type="NCBI Taxonomy" id="2557542"/>
    <lineage>
        <taxon>Eukaryota</taxon>
        <taxon>Sar</taxon>
        <taxon>Stramenopiles</taxon>
        <taxon>Ochrophyta</taxon>
        <taxon>Bolidophyceae</taxon>
        <taxon>Parmales</taxon>
        <taxon>Triparmaceae</taxon>
        <taxon>Triparma</taxon>
    </lineage>
</organism>
<evidence type="ECO:0000313" key="3">
    <source>
        <dbReference type="Proteomes" id="UP001165082"/>
    </source>
</evidence>
<name>A0A9W7FEN2_9STRA</name>
<feature type="compositionally biased region" description="Basic and acidic residues" evidence="1">
    <location>
        <begin position="32"/>
        <end position="43"/>
    </location>
</feature>
<reference evidence="2" key="1">
    <citation type="submission" date="2022-07" db="EMBL/GenBank/DDBJ databases">
        <title>Genome analysis of Parmales, a sister group of diatoms, reveals the evolutionary specialization of diatoms from phago-mixotrophs to photoautotrophs.</title>
        <authorList>
            <person name="Ban H."/>
            <person name="Sato S."/>
            <person name="Yoshikawa S."/>
            <person name="Kazumasa Y."/>
            <person name="Nakamura Y."/>
            <person name="Ichinomiya M."/>
            <person name="Saitoh K."/>
            <person name="Sato N."/>
            <person name="Blanc-Mathieu R."/>
            <person name="Endo H."/>
            <person name="Kuwata A."/>
            <person name="Ogata H."/>
        </authorList>
    </citation>
    <scope>NUCLEOTIDE SEQUENCE</scope>
</reference>
<feature type="region of interest" description="Disordered" evidence="1">
    <location>
        <begin position="17"/>
        <end position="63"/>
    </location>
</feature>
<keyword evidence="3" id="KW-1185">Reference proteome</keyword>
<evidence type="ECO:0000313" key="2">
    <source>
        <dbReference type="EMBL" id="GMI10839.1"/>
    </source>
</evidence>
<sequence length="120" mass="12753">MIFDDNTTVPTRIPALGEQTLRQNLPLRPRGKLTDGNERDMKDPSSYTQKTDGRTTVAGDDGNVNFTPGTSDVIGNCVSIAGIFTSISQTGGDIYKSSGTITIHNTCPSPYSSNTPIQGS</sequence>
<feature type="non-terminal residue" evidence="2">
    <location>
        <position position="1"/>
    </location>
</feature>
<evidence type="ECO:0000256" key="1">
    <source>
        <dbReference type="SAM" id="MobiDB-lite"/>
    </source>
</evidence>
<dbReference type="AlphaFoldDB" id="A0A9W7FEN2"/>
<dbReference type="OrthoDB" id="10515812at2759"/>